<dbReference type="FunFam" id="2.60.120.290:FF:000013">
    <property type="entry name" value="Membrane frizzled-related protein"/>
    <property type="match status" value="1"/>
</dbReference>
<dbReference type="Pfam" id="PF01392">
    <property type="entry name" value="Fz"/>
    <property type="match status" value="1"/>
</dbReference>
<dbReference type="PRINTS" id="PR00261">
    <property type="entry name" value="LDLRECEPTOR"/>
</dbReference>
<dbReference type="InterPro" id="IPR036790">
    <property type="entry name" value="Frizzled_dom_sf"/>
</dbReference>
<protein>
    <submittedName>
        <fullName evidence="12">Membrane frizzled-related protein</fullName>
    </submittedName>
</protein>
<dbReference type="FunFam" id="4.10.400.10:FF:000034">
    <property type="entry name" value="Low-density lipoprotein receptor-related protein 2"/>
    <property type="match status" value="1"/>
</dbReference>
<keyword evidence="3" id="KW-0677">Repeat</keyword>
<keyword evidence="2" id="KW-0732">Signal</keyword>
<keyword evidence="9" id="KW-1133">Transmembrane helix</keyword>
<evidence type="ECO:0000313" key="13">
    <source>
        <dbReference type="Proteomes" id="UP000265120"/>
    </source>
</evidence>
<evidence type="ECO:0000256" key="8">
    <source>
        <dbReference type="PROSITE-ProRule" id="PRU00124"/>
    </source>
</evidence>
<dbReference type="SMART" id="SM00063">
    <property type="entry name" value="FRI"/>
    <property type="match status" value="1"/>
</dbReference>
<dbReference type="InterPro" id="IPR000859">
    <property type="entry name" value="CUB_dom"/>
</dbReference>
<feature type="domain" description="CUB" evidence="10">
    <location>
        <begin position="308"/>
        <end position="421"/>
    </location>
</feature>
<dbReference type="SUPFAM" id="SSF63501">
    <property type="entry name" value="Frizzled cysteine-rich domain"/>
    <property type="match status" value="1"/>
</dbReference>
<evidence type="ECO:0000313" key="12">
    <source>
        <dbReference type="Ensembl" id="ENSCSEP00000022842.1"/>
    </source>
</evidence>
<evidence type="ECO:0000256" key="6">
    <source>
        <dbReference type="ARBA" id="ARBA00023180"/>
    </source>
</evidence>
<dbReference type="CDD" id="cd00112">
    <property type="entry name" value="LDLa"/>
    <property type="match status" value="2"/>
</dbReference>
<organism evidence="12 13">
    <name type="scientific">Cynoglossus semilaevis</name>
    <name type="common">Tongue sole</name>
    <dbReference type="NCBI Taxonomy" id="244447"/>
    <lineage>
        <taxon>Eukaryota</taxon>
        <taxon>Metazoa</taxon>
        <taxon>Chordata</taxon>
        <taxon>Craniata</taxon>
        <taxon>Vertebrata</taxon>
        <taxon>Euteleostomi</taxon>
        <taxon>Actinopterygii</taxon>
        <taxon>Neopterygii</taxon>
        <taxon>Teleostei</taxon>
        <taxon>Neoteleostei</taxon>
        <taxon>Acanthomorphata</taxon>
        <taxon>Carangaria</taxon>
        <taxon>Pleuronectiformes</taxon>
        <taxon>Pleuronectoidei</taxon>
        <taxon>Cynoglossidae</taxon>
        <taxon>Cynoglossinae</taxon>
        <taxon>Cynoglossus</taxon>
    </lineage>
</organism>
<feature type="transmembrane region" description="Helical" evidence="9">
    <location>
        <begin position="76"/>
        <end position="99"/>
    </location>
</feature>
<keyword evidence="5 8" id="KW-1015">Disulfide bond</keyword>
<feature type="disulfide bond" evidence="8">
    <location>
        <begin position="274"/>
        <end position="292"/>
    </location>
</feature>
<dbReference type="GO" id="GO:0001654">
    <property type="term" value="P:eye development"/>
    <property type="evidence" value="ECO:0007669"/>
    <property type="project" value="Ensembl"/>
</dbReference>
<dbReference type="FunFam" id="2.60.120.290:FF:000005">
    <property type="entry name" value="Procollagen C-endopeptidase enhancer 1"/>
    <property type="match status" value="1"/>
</dbReference>
<keyword evidence="13" id="KW-1185">Reference proteome</keyword>
<dbReference type="CDD" id="cd07066">
    <property type="entry name" value="CRD_FZ"/>
    <property type="match status" value="1"/>
</dbReference>
<dbReference type="InterPro" id="IPR035914">
    <property type="entry name" value="Sperma_CUB_dom_sf"/>
</dbReference>
<dbReference type="InterPro" id="IPR036055">
    <property type="entry name" value="LDL_receptor-like_sf"/>
</dbReference>
<dbReference type="InterPro" id="IPR020067">
    <property type="entry name" value="Frizzled_dom"/>
</dbReference>
<evidence type="ECO:0000256" key="2">
    <source>
        <dbReference type="ARBA" id="ARBA00022729"/>
    </source>
</evidence>
<dbReference type="InterPro" id="IPR023415">
    <property type="entry name" value="LDLR_class-A_CS"/>
</dbReference>
<keyword evidence="6" id="KW-0325">Glycoprotein</keyword>
<evidence type="ECO:0000256" key="3">
    <source>
        <dbReference type="ARBA" id="ARBA00022737"/>
    </source>
</evidence>
<dbReference type="Pfam" id="PF00431">
    <property type="entry name" value="CUB"/>
    <property type="match status" value="2"/>
</dbReference>
<dbReference type="Ensembl" id="ENSCSET00000023148.1">
    <property type="protein sequence ID" value="ENSCSEP00000022854.1"/>
    <property type="gene ID" value="ENSCSEG00000014553.1"/>
</dbReference>
<dbReference type="PROSITE" id="PS50038">
    <property type="entry name" value="FZ"/>
    <property type="match status" value="1"/>
</dbReference>
<dbReference type="GeneTree" id="ENSGT00940000154525"/>
<dbReference type="SUPFAM" id="SSF49854">
    <property type="entry name" value="Spermadhesin, CUB domain"/>
    <property type="match status" value="2"/>
</dbReference>
<dbReference type="RefSeq" id="XP_024910818.1">
    <property type="nucleotide sequence ID" value="XM_025055050.1"/>
</dbReference>
<dbReference type="CTD" id="83552"/>
<dbReference type="STRING" id="244447.ENSCSEP00000022854"/>
<feature type="domain" description="FZ" evidence="11">
    <location>
        <begin position="469"/>
        <end position="587"/>
    </location>
</feature>
<reference evidence="12" key="2">
    <citation type="submission" date="2025-05" db="UniProtKB">
        <authorList>
            <consortium name="Ensembl"/>
        </authorList>
    </citation>
    <scope>IDENTIFICATION</scope>
</reference>
<keyword evidence="4" id="KW-0735">Signal-anchor</keyword>
<dbReference type="RefSeq" id="XP_008307657.1">
    <property type="nucleotide sequence ID" value="XM_008309435.3"/>
</dbReference>
<dbReference type="PANTHER" id="PTHR24251:SF30">
    <property type="entry name" value="MEMBRANE FRIZZLED-RELATED PROTEIN"/>
    <property type="match status" value="1"/>
</dbReference>
<feature type="disulfide bond" evidence="8">
    <location>
        <begin position="286"/>
        <end position="301"/>
    </location>
</feature>
<evidence type="ECO:0000256" key="4">
    <source>
        <dbReference type="ARBA" id="ARBA00022968"/>
    </source>
</evidence>
<dbReference type="PROSITE" id="PS01209">
    <property type="entry name" value="LDLRA_1"/>
    <property type="match status" value="1"/>
</dbReference>
<feature type="disulfide bond" evidence="8">
    <location>
        <begin position="267"/>
        <end position="279"/>
    </location>
</feature>
<evidence type="ECO:0000259" key="11">
    <source>
        <dbReference type="PROSITE" id="PS50038"/>
    </source>
</evidence>
<dbReference type="PROSITE" id="PS01180">
    <property type="entry name" value="CUB"/>
    <property type="match status" value="2"/>
</dbReference>
<feature type="disulfide bond" evidence="8">
    <location>
        <begin position="435"/>
        <end position="453"/>
    </location>
</feature>
<keyword evidence="9" id="KW-0472">Membrane</keyword>
<keyword evidence="9" id="KW-0812">Transmembrane</keyword>
<reference evidence="12 13" key="1">
    <citation type="journal article" date="2014" name="Nat. Genet.">
        <title>Whole-genome sequence of a flatfish provides insights into ZW sex chromosome evolution and adaptation to a benthic lifestyle.</title>
        <authorList>
            <person name="Chen S."/>
            <person name="Zhang G."/>
            <person name="Shao C."/>
            <person name="Huang Q."/>
            <person name="Liu G."/>
            <person name="Zhang P."/>
            <person name="Song W."/>
            <person name="An N."/>
            <person name="Chalopin D."/>
            <person name="Volff J.N."/>
            <person name="Hong Y."/>
            <person name="Li Q."/>
            <person name="Sha Z."/>
            <person name="Zhou H."/>
            <person name="Xie M."/>
            <person name="Yu Q."/>
            <person name="Liu Y."/>
            <person name="Xiang H."/>
            <person name="Wang N."/>
            <person name="Wu K."/>
            <person name="Yang C."/>
            <person name="Zhou Q."/>
            <person name="Liao X."/>
            <person name="Yang L."/>
            <person name="Hu Q."/>
            <person name="Zhang J."/>
            <person name="Meng L."/>
            <person name="Jin L."/>
            <person name="Tian Y."/>
            <person name="Lian J."/>
            <person name="Yang J."/>
            <person name="Miao G."/>
            <person name="Liu S."/>
            <person name="Liang Z."/>
            <person name="Yan F."/>
            <person name="Li Y."/>
            <person name="Sun B."/>
            <person name="Zhang H."/>
            <person name="Zhang J."/>
            <person name="Zhu Y."/>
            <person name="Du M."/>
            <person name="Zhao Y."/>
            <person name="Schartl M."/>
            <person name="Tang Q."/>
            <person name="Wang J."/>
        </authorList>
    </citation>
    <scope>NUCLEOTIDE SEQUENCE</scope>
</reference>
<feature type="domain" description="CUB" evidence="10">
    <location>
        <begin position="149"/>
        <end position="260"/>
    </location>
</feature>
<dbReference type="SMART" id="SM00192">
    <property type="entry name" value="LDLa"/>
    <property type="match status" value="2"/>
</dbReference>
<dbReference type="Gene3D" id="1.10.2000.10">
    <property type="entry name" value="Frizzled cysteine-rich domain"/>
    <property type="match status" value="1"/>
</dbReference>
<evidence type="ECO:0000256" key="1">
    <source>
        <dbReference type="ARBA" id="ARBA00004401"/>
    </source>
</evidence>
<comment type="subcellular location">
    <subcellularLocation>
        <location evidence="1">Cell membrane</location>
        <topology evidence="1">Single-pass type II membrane protein</topology>
    </subcellularLocation>
</comment>
<dbReference type="InterPro" id="IPR002172">
    <property type="entry name" value="LDrepeatLR_classA_rpt"/>
</dbReference>
<dbReference type="GeneID" id="103378279"/>
<proteinExistence type="predicted"/>
<feature type="disulfide bond" evidence="8">
    <location>
        <begin position="447"/>
        <end position="462"/>
    </location>
</feature>
<dbReference type="PROSITE" id="PS50068">
    <property type="entry name" value="LDLRA_2"/>
    <property type="match status" value="2"/>
</dbReference>
<dbReference type="AlphaFoldDB" id="A0A3P8W8L3"/>
<dbReference type="Gene3D" id="4.10.400.10">
    <property type="entry name" value="Low-density Lipoprotein Receptor"/>
    <property type="match status" value="2"/>
</dbReference>
<dbReference type="SMART" id="SM00042">
    <property type="entry name" value="CUB"/>
    <property type="match status" value="2"/>
</dbReference>
<feature type="disulfide bond" evidence="8">
    <location>
        <begin position="428"/>
        <end position="440"/>
    </location>
</feature>
<comment type="caution">
    <text evidence="7">Lacks conserved residue(s) required for the propagation of feature annotation.</text>
</comment>
<dbReference type="CDD" id="cd00041">
    <property type="entry name" value="CUB"/>
    <property type="match status" value="2"/>
</dbReference>
<evidence type="ECO:0000259" key="10">
    <source>
        <dbReference type="PROSITE" id="PS01180"/>
    </source>
</evidence>
<dbReference type="Pfam" id="PF00057">
    <property type="entry name" value="Ldl_recept_a"/>
    <property type="match status" value="2"/>
</dbReference>
<dbReference type="Proteomes" id="UP000265120">
    <property type="component" value="Chromosome 4"/>
</dbReference>
<evidence type="ECO:0000256" key="9">
    <source>
        <dbReference type="SAM" id="Phobius"/>
    </source>
</evidence>
<dbReference type="SUPFAM" id="SSF57424">
    <property type="entry name" value="LDL receptor-like module"/>
    <property type="match status" value="2"/>
</dbReference>
<dbReference type="PANTHER" id="PTHR24251">
    <property type="entry name" value="OVOCHYMASE-RELATED"/>
    <property type="match status" value="1"/>
</dbReference>
<dbReference type="OMA" id="WMCDLWR"/>
<sequence>MCDPIHVAVCSDSSESNENVFCNPAYELEGQGLESFKTLPPSASPGPVGQPVAGLCCGLSPVCVLHQKVTERSCKLLLMSAALLFLLATLGSALTHLFLQMTSLRVKGQTLVINHPHLLNSEGNSTVLPAGPPNISEWNNTATSQPSGCGGLLSDPEGSFSSPNHPGYYPHNLLCTWVIHVLPPALVQIRVSYLNMEGPQPCLFDWLEVQEQTEQGSRSLRFCGNVAPATVNTNSSTVWVTFHSDGSITSGGFTVQYRAVLPGQKSCYKQELMCDSGLCLLPVSVCDGRPNCHDQTDEANCNHEYIECGGQKSGPHGSLSSPNHPKPYPNHELCIWYITVEEGQVITLSFRNFSLETQDVCDFDYVEVYDSYDTGSGRILGRFCGSTSPPDLTSSGPHMTVVFVADDEVTDSGFTVTYQASSVGQKTCSPNQFVCSTGECLQPNWLCDGWNDCPDREDEENCGNSTNPSLTSSCELIAVSMCQGLNYNVTSLPNIWLSITDQKEAATLLQQYQVLMELPCFAPLQRLVCGIFLPECVPQGGVLYPCRSVCSTAQAQCSHTLERLSFSWPFNCDLLPDSEDQMDCSLP</sequence>
<dbReference type="Gene3D" id="2.60.120.290">
    <property type="entry name" value="Spermadhesin, CUB domain"/>
    <property type="match status" value="2"/>
</dbReference>
<accession>A0A3P8W8L3</accession>
<name>A0A3P8W8L3_CYNSE</name>
<dbReference type="GO" id="GO:0005886">
    <property type="term" value="C:plasma membrane"/>
    <property type="evidence" value="ECO:0007669"/>
    <property type="project" value="UniProtKB-SubCell"/>
</dbReference>
<evidence type="ECO:0000256" key="7">
    <source>
        <dbReference type="PROSITE-ProRule" id="PRU00090"/>
    </source>
</evidence>
<evidence type="ECO:0000256" key="5">
    <source>
        <dbReference type="ARBA" id="ARBA00023157"/>
    </source>
</evidence>
<dbReference type="Ensembl" id="ENSCSET00000023136.1">
    <property type="protein sequence ID" value="ENSCSEP00000022842.1"/>
    <property type="gene ID" value="ENSCSEG00000014553.1"/>
</dbReference>